<evidence type="ECO:0000313" key="1">
    <source>
        <dbReference type="EMBL" id="GIG53476.1"/>
    </source>
</evidence>
<keyword evidence="2" id="KW-1185">Reference proteome</keyword>
<name>A0A919Q017_9MICO</name>
<organism evidence="1 2">
    <name type="scientific">Demequina activiva</name>
    <dbReference type="NCBI Taxonomy" id="1582364"/>
    <lineage>
        <taxon>Bacteria</taxon>
        <taxon>Bacillati</taxon>
        <taxon>Actinomycetota</taxon>
        <taxon>Actinomycetes</taxon>
        <taxon>Micrococcales</taxon>
        <taxon>Demequinaceae</taxon>
        <taxon>Demequina</taxon>
    </lineage>
</organism>
<accession>A0A919Q017</accession>
<reference evidence="1" key="1">
    <citation type="submission" date="2021-01" db="EMBL/GenBank/DDBJ databases">
        <title>Whole genome shotgun sequence of Demequina activiva NBRC 110675.</title>
        <authorList>
            <person name="Komaki H."/>
            <person name="Tamura T."/>
        </authorList>
    </citation>
    <scope>NUCLEOTIDE SEQUENCE</scope>
    <source>
        <strain evidence="1">NBRC 110675</strain>
    </source>
</reference>
<dbReference type="EMBL" id="BONR01000001">
    <property type="protein sequence ID" value="GIG53476.1"/>
    <property type="molecule type" value="Genomic_DNA"/>
</dbReference>
<dbReference type="Proteomes" id="UP000652354">
    <property type="component" value="Unassembled WGS sequence"/>
</dbReference>
<dbReference type="Pfam" id="PF09438">
    <property type="entry name" value="DUF2017"/>
    <property type="match status" value="1"/>
</dbReference>
<proteinExistence type="predicted"/>
<dbReference type="AlphaFoldDB" id="A0A919Q017"/>
<dbReference type="InterPro" id="IPR018561">
    <property type="entry name" value="AosR"/>
</dbReference>
<dbReference type="RefSeq" id="WP_203652939.1">
    <property type="nucleotide sequence ID" value="NZ_BONR01000001.1"/>
</dbReference>
<comment type="caution">
    <text evidence="1">The sequence shown here is derived from an EMBL/GenBank/DDBJ whole genome shotgun (WGS) entry which is preliminary data.</text>
</comment>
<evidence type="ECO:0008006" key="3">
    <source>
        <dbReference type="Google" id="ProtNLM"/>
    </source>
</evidence>
<gene>
    <name evidence="1" type="ORF">Dac01nite_02280</name>
</gene>
<protein>
    <recommendedName>
        <fullName evidence="3">DUF2017 domain-containing protein</fullName>
    </recommendedName>
</protein>
<evidence type="ECO:0000313" key="2">
    <source>
        <dbReference type="Proteomes" id="UP000652354"/>
    </source>
</evidence>
<sequence length="216" mass="23802">MRGFQARGAAAVAELDDEERMVVARIVADVGLLLGGEQFGMADPGAQHARDADDEMDGIFAHLKGLEESLAEPDDPAVLRLLPSASRDDRDVADEFRRLTEGDLRDLKVARLRTMWEQLSEDGPEWEIDAAEAMPTAAALTDVRLVLASRLSLDTDEDADRLHGEIELATHALDTDADDDLGIDPERVWLGMLYQALTWLQESLVQYAMTAEDADE</sequence>